<dbReference type="Gene3D" id="3.40.250.10">
    <property type="entry name" value="Rhodanese-like domain"/>
    <property type="match status" value="1"/>
</dbReference>
<organism evidence="2 3">
    <name type="scientific">Edaphobacter dinghuensis</name>
    <dbReference type="NCBI Taxonomy" id="1560005"/>
    <lineage>
        <taxon>Bacteria</taxon>
        <taxon>Pseudomonadati</taxon>
        <taxon>Acidobacteriota</taxon>
        <taxon>Terriglobia</taxon>
        <taxon>Terriglobales</taxon>
        <taxon>Acidobacteriaceae</taxon>
        <taxon>Edaphobacter</taxon>
    </lineage>
</organism>
<dbReference type="Proteomes" id="UP000647241">
    <property type="component" value="Unassembled WGS sequence"/>
</dbReference>
<name>A0A917M7D0_9BACT</name>
<dbReference type="RefSeq" id="WP_188554739.1">
    <property type="nucleotide sequence ID" value="NZ_BMGT01000003.1"/>
</dbReference>
<accession>A0A917M7D0</accession>
<evidence type="ECO:0000313" key="3">
    <source>
        <dbReference type="Proteomes" id="UP000647241"/>
    </source>
</evidence>
<dbReference type="InterPro" id="IPR036873">
    <property type="entry name" value="Rhodanese-like_dom_sf"/>
</dbReference>
<keyword evidence="3" id="KW-1185">Reference proteome</keyword>
<dbReference type="EMBL" id="BMGT01000003">
    <property type="protein sequence ID" value="GGG82222.1"/>
    <property type="molecule type" value="Genomic_DNA"/>
</dbReference>
<proteinExistence type="predicted"/>
<evidence type="ECO:0000259" key="1">
    <source>
        <dbReference type="PROSITE" id="PS50206"/>
    </source>
</evidence>
<dbReference type="AlphaFoldDB" id="A0A917M7D0"/>
<evidence type="ECO:0000313" key="2">
    <source>
        <dbReference type="EMBL" id="GGG82222.1"/>
    </source>
</evidence>
<sequence>MALIAICVAALCLALFVGNRIKRGRERRELELHSIEPETLHDLLTANEKVHIFDVRQPLDLLAYSELIPGATRVPPKEVMANPSLIPREEDAVVYCTCPDDKTSREILQRALSLNFSRLKILRGGLGAWKAKGYPVVPYREAFRLDTEV</sequence>
<reference evidence="2" key="1">
    <citation type="journal article" date="2014" name="Int. J. Syst. Evol. Microbiol.">
        <title>Complete genome sequence of Corynebacterium casei LMG S-19264T (=DSM 44701T), isolated from a smear-ripened cheese.</title>
        <authorList>
            <consortium name="US DOE Joint Genome Institute (JGI-PGF)"/>
            <person name="Walter F."/>
            <person name="Albersmeier A."/>
            <person name="Kalinowski J."/>
            <person name="Ruckert C."/>
        </authorList>
    </citation>
    <scope>NUCLEOTIDE SEQUENCE</scope>
    <source>
        <strain evidence="2">CGMCC 1.12997</strain>
    </source>
</reference>
<dbReference type="SUPFAM" id="SSF52821">
    <property type="entry name" value="Rhodanese/Cell cycle control phosphatase"/>
    <property type="match status" value="1"/>
</dbReference>
<reference evidence="2" key="2">
    <citation type="submission" date="2020-09" db="EMBL/GenBank/DDBJ databases">
        <authorList>
            <person name="Sun Q."/>
            <person name="Zhou Y."/>
        </authorList>
    </citation>
    <scope>NUCLEOTIDE SEQUENCE</scope>
    <source>
        <strain evidence="2">CGMCC 1.12997</strain>
    </source>
</reference>
<dbReference type="InterPro" id="IPR001763">
    <property type="entry name" value="Rhodanese-like_dom"/>
</dbReference>
<dbReference type="PROSITE" id="PS50206">
    <property type="entry name" value="RHODANESE_3"/>
    <property type="match status" value="1"/>
</dbReference>
<dbReference type="Pfam" id="PF00581">
    <property type="entry name" value="Rhodanese"/>
    <property type="match status" value="1"/>
</dbReference>
<protein>
    <recommendedName>
        <fullName evidence="1">Rhodanese domain-containing protein</fullName>
    </recommendedName>
</protein>
<dbReference type="SMART" id="SM00450">
    <property type="entry name" value="RHOD"/>
    <property type="match status" value="1"/>
</dbReference>
<comment type="caution">
    <text evidence="2">The sequence shown here is derived from an EMBL/GenBank/DDBJ whole genome shotgun (WGS) entry which is preliminary data.</text>
</comment>
<feature type="domain" description="Rhodanese" evidence="1">
    <location>
        <begin position="46"/>
        <end position="138"/>
    </location>
</feature>
<gene>
    <name evidence="2" type="ORF">GCM10011585_27200</name>
</gene>